<evidence type="ECO:0000313" key="2">
    <source>
        <dbReference type="EMBL" id="EOW78426.1"/>
    </source>
</evidence>
<dbReference type="RefSeq" id="WP_010782333.1">
    <property type="nucleotide sequence ID" value="NZ_ASWH01000003.1"/>
</dbReference>
<accession>R2XT03</accession>
<dbReference type="HOGENOM" id="CLU_171695_0_0_9"/>
<reference evidence="2 4" key="2">
    <citation type="submission" date="2013-03" db="EMBL/GenBank/DDBJ databases">
        <title>The Genome Sequence of Enterococcus gilvus ATCC BAA-350 (PacBio/Illumina hybrid assembly).</title>
        <authorList>
            <consortium name="The Broad Institute Genomics Platform"/>
            <consortium name="The Broad Institute Genome Sequencing Center for Infectious Disease"/>
            <person name="Earl A."/>
            <person name="Russ C."/>
            <person name="Gilmore M."/>
            <person name="Surin D."/>
            <person name="Walker B."/>
            <person name="Young S."/>
            <person name="Zeng Q."/>
            <person name="Gargeya S."/>
            <person name="Fitzgerald M."/>
            <person name="Haas B."/>
            <person name="Abouelleil A."/>
            <person name="Allen A.W."/>
            <person name="Alvarado L."/>
            <person name="Arachchi H.M."/>
            <person name="Berlin A.M."/>
            <person name="Chapman S.B."/>
            <person name="Gainer-Dewar J."/>
            <person name="Goldberg J."/>
            <person name="Griggs A."/>
            <person name="Gujja S."/>
            <person name="Hansen M."/>
            <person name="Howarth C."/>
            <person name="Imamovic A."/>
            <person name="Ireland A."/>
            <person name="Larimer J."/>
            <person name="McCowan C."/>
            <person name="Murphy C."/>
            <person name="Pearson M."/>
            <person name="Poon T.W."/>
            <person name="Priest M."/>
            <person name="Roberts A."/>
            <person name="Saif S."/>
            <person name="Shea T."/>
            <person name="Sisk P."/>
            <person name="Sykes S."/>
            <person name="Wortman J."/>
            <person name="Nusbaum C."/>
            <person name="Birren B."/>
        </authorList>
    </citation>
    <scope>NUCLEOTIDE SEQUENCE [LARGE SCALE GENOMIC DNA]</scope>
    <source>
        <strain evidence="2 4">ATCC BAA-350</strain>
    </source>
</reference>
<dbReference type="Proteomes" id="UP000013750">
    <property type="component" value="Unassembled WGS sequence"/>
</dbReference>
<dbReference type="AlphaFoldDB" id="R2XT03"/>
<comment type="caution">
    <text evidence="1">The sequence shown here is derived from an EMBL/GenBank/DDBJ whole genome shotgun (WGS) entry which is preliminary data.</text>
</comment>
<dbReference type="Proteomes" id="UP000014160">
    <property type="component" value="Unassembled WGS sequence"/>
</dbReference>
<protein>
    <submittedName>
        <fullName evidence="1">Uncharacterized protein</fullName>
    </submittedName>
</protein>
<dbReference type="EMBL" id="AJDQ01000017">
    <property type="protein sequence ID" value="EOI53107.1"/>
    <property type="molecule type" value="Genomic_DNA"/>
</dbReference>
<evidence type="ECO:0000313" key="1">
    <source>
        <dbReference type="EMBL" id="EOI53107.1"/>
    </source>
</evidence>
<name>R2XT03_9ENTE</name>
<evidence type="ECO:0000313" key="3">
    <source>
        <dbReference type="Proteomes" id="UP000013750"/>
    </source>
</evidence>
<organism evidence="1 3">
    <name type="scientific">Enterococcus gilvus ATCC BAA-350</name>
    <dbReference type="NCBI Taxonomy" id="1158614"/>
    <lineage>
        <taxon>Bacteria</taxon>
        <taxon>Bacillati</taxon>
        <taxon>Bacillota</taxon>
        <taxon>Bacilli</taxon>
        <taxon>Lactobacillales</taxon>
        <taxon>Enterococcaceae</taxon>
        <taxon>Enterococcus</taxon>
    </lineage>
</organism>
<dbReference type="OrthoDB" id="2191041at2"/>
<dbReference type="EMBL" id="ASWH01000003">
    <property type="protein sequence ID" value="EOW78426.1"/>
    <property type="molecule type" value="Genomic_DNA"/>
</dbReference>
<reference evidence="1 3" key="1">
    <citation type="submission" date="2013-02" db="EMBL/GenBank/DDBJ databases">
        <title>The Genome Sequence of Enterococcus gilvus ATCC BAA-350.</title>
        <authorList>
            <consortium name="The Broad Institute Genome Sequencing Platform"/>
            <consortium name="The Broad Institute Genome Sequencing Center for Infectious Disease"/>
            <person name="Earl A.M."/>
            <person name="Gilmore M.S."/>
            <person name="Lebreton F."/>
            <person name="Walker B."/>
            <person name="Young S.K."/>
            <person name="Zeng Q."/>
            <person name="Gargeya S."/>
            <person name="Fitzgerald M."/>
            <person name="Haas B."/>
            <person name="Abouelleil A."/>
            <person name="Alvarado L."/>
            <person name="Arachchi H.M."/>
            <person name="Berlin A.M."/>
            <person name="Chapman S.B."/>
            <person name="Dewar J."/>
            <person name="Goldberg J."/>
            <person name="Griggs A."/>
            <person name="Gujja S."/>
            <person name="Hansen M."/>
            <person name="Howarth C."/>
            <person name="Imamovic A."/>
            <person name="Larimer J."/>
            <person name="McCowan C."/>
            <person name="Murphy C."/>
            <person name="Neiman D."/>
            <person name="Pearson M."/>
            <person name="Priest M."/>
            <person name="Roberts A."/>
            <person name="Saif S."/>
            <person name="Shea T."/>
            <person name="Sisk P."/>
            <person name="Sykes S."/>
            <person name="Wortman J."/>
            <person name="Nusbaum C."/>
            <person name="Birren B."/>
        </authorList>
    </citation>
    <scope>NUCLEOTIDE SEQUENCE [LARGE SCALE GENOMIC DNA]</scope>
    <source>
        <strain evidence="1 3">ATCC BAA-350</strain>
    </source>
</reference>
<keyword evidence="4" id="KW-1185">Reference proteome</keyword>
<proteinExistence type="predicted"/>
<dbReference type="eggNOG" id="ENOG502ZUR9">
    <property type="taxonomic scope" value="Bacteria"/>
</dbReference>
<sequence>MNESSYQSEKKEETEVAEVTYATTFKNHKPYVQGAIFALWRIHHKKFQAGSQLFYEEIRQHVSLSKTAYKEALAFLEGAGMVVNEVVITDKVPQALVERYGIL</sequence>
<gene>
    <name evidence="2" type="ORF">I592_04019</name>
    <name evidence="1" type="ORF">UKC_04015</name>
</gene>
<dbReference type="PATRIC" id="fig|1158614.3.peg.4006"/>
<evidence type="ECO:0000313" key="4">
    <source>
        <dbReference type="Proteomes" id="UP000014160"/>
    </source>
</evidence>